<reference evidence="1 2" key="1">
    <citation type="journal article" date="2012" name="Int. J. Syst. Evol. Microbiol.">
        <title>Vibrio caribbeanicus sp. nov., isolated from the marine sponge Scleritoderma cyanea.</title>
        <authorList>
            <person name="Hoffmann M."/>
            <person name="Monday S.R."/>
            <person name="Allard M.W."/>
            <person name="Strain E.A."/>
            <person name="Whittaker P."/>
            <person name="Naum M."/>
            <person name="McCarthy P.J."/>
            <person name="Lopez J.V."/>
            <person name="Fischer M."/>
            <person name="Brown E.W."/>
        </authorList>
    </citation>
    <scope>NUCLEOTIDE SEQUENCE [LARGE SCALE GENOMIC DNA]</scope>
    <source>
        <strain evidence="1 2">LMG 19158</strain>
    </source>
</reference>
<accession>F9RJL0</accession>
<dbReference type="Proteomes" id="UP000004349">
    <property type="component" value="Unassembled WGS sequence"/>
</dbReference>
<sequence length="43" mass="4752">MGGWLVSRQSLAVRARISLLEAQRSLRSRFCAYKKADALASAL</sequence>
<evidence type="ECO:0000313" key="2">
    <source>
        <dbReference type="Proteomes" id="UP000004349"/>
    </source>
</evidence>
<dbReference type="AlphaFoldDB" id="F9RJL0"/>
<protein>
    <submittedName>
        <fullName evidence="1">Uncharacterized protein</fullName>
    </submittedName>
</protein>
<comment type="caution">
    <text evidence="1">The sequence shown here is derived from an EMBL/GenBank/DDBJ whole genome shotgun (WGS) entry which is preliminary data.</text>
</comment>
<evidence type="ECO:0000313" key="1">
    <source>
        <dbReference type="EMBL" id="EGU40921.1"/>
    </source>
</evidence>
<organism evidence="1 2">
    <name type="scientific">Vibrio scophthalmi LMG 19158</name>
    <dbReference type="NCBI Taxonomy" id="870967"/>
    <lineage>
        <taxon>Bacteria</taxon>
        <taxon>Pseudomonadati</taxon>
        <taxon>Pseudomonadota</taxon>
        <taxon>Gammaproteobacteria</taxon>
        <taxon>Vibrionales</taxon>
        <taxon>Vibrionaceae</taxon>
        <taxon>Vibrio</taxon>
    </lineage>
</organism>
<proteinExistence type="predicted"/>
<name>F9RJL0_9VIBR</name>
<dbReference type="EMBL" id="AFWE01000041">
    <property type="protein sequence ID" value="EGU40921.1"/>
    <property type="molecule type" value="Genomic_DNA"/>
</dbReference>
<gene>
    <name evidence="1" type="ORF">VIS19158_09437</name>
</gene>